<keyword evidence="2" id="KW-1185">Reference proteome</keyword>
<dbReference type="AlphaFoldDB" id="A0A1T4YHP8"/>
<dbReference type="STRING" id="1147123.SAMN05443428_1572"/>
<reference evidence="2" key="1">
    <citation type="submission" date="2017-02" db="EMBL/GenBank/DDBJ databases">
        <authorList>
            <person name="Varghese N."/>
            <person name="Submissions S."/>
        </authorList>
    </citation>
    <scope>NUCLEOTIDE SEQUENCE [LARGE SCALE GENOMIC DNA]</scope>
    <source>
        <strain evidence="2">USBA 833</strain>
    </source>
</reference>
<sequence>MNKKKVIKLKKYKKGEGKNMENAVVEKKGLSITRFFIKACKTTANFQQKHEFNISLESKSNYSDNFGFTDDELDDILSTNNFNFSKR</sequence>
<dbReference type="RefSeq" id="WP_078697920.1">
    <property type="nucleotide sequence ID" value="NZ_FUYH01000057.1"/>
</dbReference>
<accession>A0A1T4YHP8</accession>
<name>A0A1T4YHP8_9CLOT</name>
<dbReference type="EMBL" id="FUYH01000057">
    <property type="protein sequence ID" value="SKB01314.1"/>
    <property type="molecule type" value="Genomic_DNA"/>
</dbReference>
<evidence type="ECO:0000313" key="1">
    <source>
        <dbReference type="EMBL" id="SKB01314.1"/>
    </source>
</evidence>
<protein>
    <submittedName>
        <fullName evidence="1">Uncharacterized protein</fullName>
    </submittedName>
</protein>
<evidence type="ECO:0000313" key="2">
    <source>
        <dbReference type="Proteomes" id="UP000190105"/>
    </source>
</evidence>
<proteinExistence type="predicted"/>
<organism evidence="1 2">
    <name type="scientific">Caloramator quimbayensis</name>
    <dbReference type="NCBI Taxonomy" id="1147123"/>
    <lineage>
        <taxon>Bacteria</taxon>
        <taxon>Bacillati</taxon>
        <taxon>Bacillota</taxon>
        <taxon>Clostridia</taxon>
        <taxon>Eubacteriales</taxon>
        <taxon>Clostridiaceae</taxon>
        <taxon>Caloramator</taxon>
    </lineage>
</organism>
<gene>
    <name evidence="1" type="ORF">SAMN05443428_1572</name>
</gene>
<dbReference type="Proteomes" id="UP000190105">
    <property type="component" value="Unassembled WGS sequence"/>
</dbReference>